<dbReference type="AlphaFoldDB" id="A0A345ZBH0"/>
<protein>
    <submittedName>
        <fullName evidence="1">Uncharacterized protein</fullName>
    </submittedName>
</protein>
<evidence type="ECO:0000313" key="1">
    <source>
        <dbReference type="EMBL" id="AXK60637.1"/>
    </source>
</evidence>
<name>A0A345ZBH0_9BACT</name>
<organism evidence="1 2">
    <name type="scientific">Candidatus Chromulinivorax destructor</name>
    <dbReference type="NCBI Taxonomy" id="2066483"/>
    <lineage>
        <taxon>Bacteria</taxon>
        <taxon>Candidatus Babelota</taxon>
        <taxon>Candidatus Babeliae</taxon>
        <taxon>Candidatus Babeliales</taxon>
        <taxon>Candidatus Chromulinivoraceae</taxon>
        <taxon>Candidatus Chromulinivorax</taxon>
    </lineage>
</organism>
<dbReference type="RefSeq" id="WP_115585652.1">
    <property type="nucleotide sequence ID" value="NZ_CP025544.1"/>
</dbReference>
<reference evidence="1 2" key="1">
    <citation type="submission" date="2017-12" db="EMBL/GenBank/DDBJ databases">
        <title>Chromulinavorax destructans is a abundant pathogen of dominant heterotrophic picoflagllates.</title>
        <authorList>
            <person name="Deeg C.M."/>
            <person name="Zimmer M."/>
            <person name="Suttle C.A."/>
        </authorList>
    </citation>
    <scope>NUCLEOTIDE SEQUENCE [LARGE SCALE GENOMIC DNA]</scope>
    <source>
        <strain evidence="1 2">SeV1</strain>
    </source>
</reference>
<gene>
    <name evidence="1" type="ORF">C0J27_02670</name>
</gene>
<accession>A0A345ZBH0</accession>
<evidence type="ECO:0000313" key="2">
    <source>
        <dbReference type="Proteomes" id="UP000254834"/>
    </source>
</evidence>
<dbReference type="Proteomes" id="UP000254834">
    <property type="component" value="Chromosome"/>
</dbReference>
<dbReference type="KEGG" id="cdes:C0J27_02670"/>
<dbReference type="EMBL" id="CP025544">
    <property type="protein sequence ID" value="AXK60637.1"/>
    <property type="molecule type" value="Genomic_DNA"/>
</dbReference>
<keyword evidence="2" id="KW-1185">Reference proteome</keyword>
<proteinExistence type="predicted"/>
<sequence>MFEKLRIIAICSIMWSFDAYAYIQTVAIPLRDVCIENSFILFSCDTDGNEHIVGSSIFQDNKIEYTQQDMSQKMINMQSLQQSVDDVISQINCHEIICQEQEGLYINFQIDSDFQIVKIIIVKNSFFIDNPDFQQDDMLYDLFGDDDDDDWADIENSDLPIVDCNKQIAEPRELSYYETMVLLSYVAWAYGQMQVTQTYNSTLEWFKSKYAE</sequence>